<keyword evidence="2" id="KW-1185">Reference proteome</keyword>
<reference evidence="1 2" key="1">
    <citation type="submission" date="2014-12" db="EMBL/GenBank/DDBJ databases">
        <title>Draft genome sequence of Paenibacillus kamchatkensis strain B-2647.</title>
        <authorList>
            <person name="Karlyshev A.V."/>
            <person name="Kudryashova E.B."/>
        </authorList>
    </citation>
    <scope>NUCLEOTIDE SEQUENCE [LARGE SCALE GENOMIC DNA]</scope>
    <source>
        <strain evidence="1 2">VKM B-2647</strain>
    </source>
</reference>
<comment type="caution">
    <text evidence="1">The sequence shown here is derived from an EMBL/GenBank/DDBJ whole genome shotgun (WGS) entry which is preliminary data.</text>
</comment>
<dbReference type="EMBL" id="JXAK01000021">
    <property type="protein sequence ID" value="KIL40419.1"/>
    <property type="molecule type" value="Genomic_DNA"/>
</dbReference>
<dbReference type="Proteomes" id="UP000031967">
    <property type="component" value="Unassembled WGS sequence"/>
</dbReference>
<proteinExistence type="predicted"/>
<name>A0ABR5AHC0_9BACL</name>
<organism evidence="1 2">
    <name type="scientific">Gordoniibacillus kamchatkensis</name>
    <dbReference type="NCBI Taxonomy" id="1590651"/>
    <lineage>
        <taxon>Bacteria</taxon>
        <taxon>Bacillati</taxon>
        <taxon>Bacillota</taxon>
        <taxon>Bacilli</taxon>
        <taxon>Bacillales</taxon>
        <taxon>Paenibacillaceae</taxon>
        <taxon>Gordoniibacillus</taxon>
    </lineage>
</organism>
<accession>A0ABR5AHC0</accession>
<dbReference type="RefSeq" id="WP_041048065.1">
    <property type="nucleotide sequence ID" value="NZ_JXAK01000021.1"/>
</dbReference>
<evidence type="ECO:0000313" key="1">
    <source>
        <dbReference type="EMBL" id="KIL40419.1"/>
    </source>
</evidence>
<sequence>MDIRSPSGSIHGSISQQLNLIIHKKLFFRKNIVRVSLEMKMDFHCRSLKINHFPNKPSQFYSSIFMKLMSMKRKKERLSPPFHRFALKNVASLVLNVLTAFLSPLRKEFSSA</sequence>
<gene>
    <name evidence="1" type="ORF">SD70_13445</name>
</gene>
<evidence type="ECO:0000313" key="2">
    <source>
        <dbReference type="Proteomes" id="UP000031967"/>
    </source>
</evidence>
<protein>
    <submittedName>
        <fullName evidence="1">Uncharacterized protein</fullName>
    </submittedName>
</protein>